<reference evidence="16 17" key="1">
    <citation type="submission" date="2018-08" db="EMBL/GenBank/DDBJ databases">
        <title>Meiothermus roseus NBRC 110900 genome sequencing project.</title>
        <authorList>
            <person name="Da Costa M.S."/>
            <person name="Albuquerque L."/>
            <person name="Raposo P."/>
            <person name="Froufe H.J.C."/>
            <person name="Barroso C.S."/>
            <person name="Egas C."/>
        </authorList>
    </citation>
    <scope>NUCLEOTIDE SEQUENCE [LARGE SCALE GENOMIC DNA]</scope>
    <source>
        <strain evidence="16 17">NBRC 110900</strain>
    </source>
</reference>
<evidence type="ECO:0000256" key="5">
    <source>
        <dbReference type="ARBA" id="ARBA00022679"/>
    </source>
</evidence>
<organism evidence="16 17">
    <name type="scientific">Calidithermus roseus</name>
    <dbReference type="NCBI Taxonomy" id="1644118"/>
    <lineage>
        <taxon>Bacteria</taxon>
        <taxon>Thermotogati</taxon>
        <taxon>Deinococcota</taxon>
        <taxon>Deinococci</taxon>
        <taxon>Thermales</taxon>
        <taxon>Thermaceae</taxon>
        <taxon>Calidithermus</taxon>
    </lineage>
</organism>
<feature type="binding site" evidence="11">
    <location>
        <begin position="39"/>
        <end position="46"/>
    </location>
    <ligand>
        <name>ATP</name>
        <dbReference type="ChEBI" id="CHEBI:30616"/>
    </ligand>
</feature>
<dbReference type="PROSITE" id="PS00603">
    <property type="entry name" value="TK_CELLULAR_TYPE"/>
    <property type="match status" value="1"/>
</dbReference>
<feature type="binding site" evidence="11">
    <location>
        <position position="173"/>
    </location>
    <ligand>
        <name>Zn(2+)</name>
        <dbReference type="ChEBI" id="CHEBI:29105"/>
    </ligand>
</feature>
<dbReference type="Pfam" id="PF00265">
    <property type="entry name" value="TK"/>
    <property type="match status" value="1"/>
</dbReference>
<evidence type="ECO:0000313" key="16">
    <source>
        <dbReference type="EMBL" id="RIH86461.1"/>
    </source>
</evidence>
<evidence type="ECO:0000256" key="4">
    <source>
        <dbReference type="ARBA" id="ARBA00022634"/>
    </source>
</evidence>
<feature type="binding site" evidence="11">
    <location>
        <position position="170"/>
    </location>
    <ligand>
        <name>Zn(2+)</name>
        <dbReference type="ChEBI" id="CHEBI:29105"/>
    </ligand>
</feature>
<dbReference type="FunFam" id="3.40.50.300:FF:000384">
    <property type="entry name" value="Thymidine kinase"/>
    <property type="match status" value="1"/>
</dbReference>
<sequence length="227" mass="24967">MGKEGLCFWGLLRLGRAGKLCPDMPHLPVLPGWIEVVVGPMFSGKSEELIRRVKRALIAGQRVMVFKPRIDDRYHASDVTSHDGKRVEAVAVKDSAELRTHLGEELPEVLAVDEVQFFDQGLVELALELADQGVRVILAGLDQDFRGEPFGIIPQLLAKAEYVEKLAAVCPVCGSPATRTQRLIGGRPARYDDPVILVGASESYEPRCRKCHVVEGHPSGRQQAPSR</sequence>
<protein>
    <recommendedName>
        <fullName evidence="2 11">Thymidine kinase</fullName>
        <ecNumber evidence="2 11">2.7.1.21</ecNumber>
    </recommendedName>
</protein>
<dbReference type="PANTHER" id="PTHR11441">
    <property type="entry name" value="THYMIDINE KINASE"/>
    <property type="match status" value="1"/>
</dbReference>
<evidence type="ECO:0000256" key="8">
    <source>
        <dbReference type="ARBA" id="ARBA00022777"/>
    </source>
</evidence>
<keyword evidence="6 11" id="KW-0479">Metal-binding</keyword>
<feature type="binding site" evidence="11">
    <location>
        <begin position="113"/>
        <end position="116"/>
    </location>
    <ligand>
        <name>ATP</name>
        <dbReference type="ChEBI" id="CHEBI:30616"/>
    </ligand>
</feature>
<comment type="caution">
    <text evidence="16">The sequence shown here is derived from an EMBL/GenBank/DDBJ whole genome shotgun (WGS) entry which is preliminary data.</text>
</comment>
<comment type="subcellular location">
    <subcellularLocation>
        <location evidence="11">Cytoplasm</location>
    </subcellularLocation>
</comment>
<evidence type="ECO:0000256" key="1">
    <source>
        <dbReference type="ARBA" id="ARBA00007587"/>
    </source>
</evidence>
<dbReference type="NCBIfam" id="NF003296">
    <property type="entry name" value="PRK04296.1-1"/>
    <property type="match status" value="1"/>
</dbReference>
<dbReference type="PANTHER" id="PTHR11441:SF0">
    <property type="entry name" value="THYMIDINE KINASE, CYTOSOLIC"/>
    <property type="match status" value="1"/>
</dbReference>
<dbReference type="GO" id="GO:0046104">
    <property type="term" value="P:thymidine metabolic process"/>
    <property type="evidence" value="ECO:0007669"/>
    <property type="project" value="TreeGrafter"/>
</dbReference>
<feature type="active site" description="Proton acceptor" evidence="11 12">
    <location>
        <position position="114"/>
    </location>
</feature>
<keyword evidence="8 11" id="KW-0418">Kinase</keyword>
<comment type="similarity">
    <text evidence="1 11 15">Belongs to the thymidine kinase family.</text>
</comment>
<keyword evidence="4 11" id="KW-0237">DNA synthesis</keyword>
<evidence type="ECO:0000256" key="12">
    <source>
        <dbReference type="PIRSR" id="PIRSR035805-1"/>
    </source>
</evidence>
<dbReference type="InterPro" id="IPR001267">
    <property type="entry name" value="Thymidine_kinase"/>
</dbReference>
<dbReference type="InterPro" id="IPR027417">
    <property type="entry name" value="P-loop_NTPase"/>
</dbReference>
<keyword evidence="7 11" id="KW-0547">Nucleotide-binding</keyword>
<dbReference type="Gene3D" id="3.30.60.20">
    <property type="match status" value="1"/>
</dbReference>
<dbReference type="GO" id="GO:0005524">
    <property type="term" value="F:ATP binding"/>
    <property type="evidence" value="ECO:0007669"/>
    <property type="project" value="UniProtKB-UniRule"/>
</dbReference>
<accession>A0A399EW51</accession>
<dbReference type="PIRSF" id="PIRSF035805">
    <property type="entry name" value="TK_cell"/>
    <property type="match status" value="1"/>
</dbReference>
<dbReference type="Gene3D" id="3.40.50.300">
    <property type="entry name" value="P-loop containing nucleotide triphosphate hydrolases"/>
    <property type="match status" value="1"/>
</dbReference>
<keyword evidence="5 11" id="KW-0808">Transferase</keyword>
<feature type="binding site" evidence="13">
    <location>
        <position position="204"/>
    </location>
    <ligand>
        <name>substrate</name>
    </ligand>
</feature>
<evidence type="ECO:0000313" key="17">
    <source>
        <dbReference type="Proteomes" id="UP000265341"/>
    </source>
</evidence>
<dbReference type="GO" id="GO:0071897">
    <property type="term" value="P:DNA biosynthetic process"/>
    <property type="evidence" value="ECO:0007669"/>
    <property type="project" value="UniProtKB-KW"/>
</dbReference>
<evidence type="ECO:0000256" key="6">
    <source>
        <dbReference type="ARBA" id="ARBA00022723"/>
    </source>
</evidence>
<evidence type="ECO:0000256" key="2">
    <source>
        <dbReference type="ARBA" id="ARBA00012118"/>
    </source>
</evidence>
<evidence type="ECO:0000256" key="14">
    <source>
        <dbReference type="RuleBase" id="RU000544"/>
    </source>
</evidence>
<comment type="subunit">
    <text evidence="11">Homotetramer.</text>
</comment>
<evidence type="ECO:0000256" key="10">
    <source>
        <dbReference type="ARBA" id="ARBA00022840"/>
    </source>
</evidence>
<proteinExistence type="inferred from homology"/>
<evidence type="ECO:0000256" key="7">
    <source>
        <dbReference type="ARBA" id="ARBA00022741"/>
    </source>
</evidence>
<dbReference type="SUPFAM" id="SSF57716">
    <property type="entry name" value="Glucocorticoid receptor-like (DNA-binding domain)"/>
    <property type="match status" value="1"/>
</dbReference>
<name>A0A399EW51_9DEIN</name>
<keyword evidence="10 11" id="KW-0067">ATP-binding</keyword>
<evidence type="ECO:0000256" key="9">
    <source>
        <dbReference type="ARBA" id="ARBA00022833"/>
    </source>
</evidence>
<evidence type="ECO:0000256" key="11">
    <source>
        <dbReference type="HAMAP-Rule" id="MF_00124"/>
    </source>
</evidence>
<dbReference type="GO" id="GO:0008270">
    <property type="term" value="F:zinc ion binding"/>
    <property type="evidence" value="ECO:0007669"/>
    <property type="project" value="UniProtKB-UniRule"/>
</dbReference>
<evidence type="ECO:0000256" key="13">
    <source>
        <dbReference type="PIRSR" id="PIRSR035805-2"/>
    </source>
</evidence>
<dbReference type="GO" id="GO:0005829">
    <property type="term" value="C:cytosol"/>
    <property type="evidence" value="ECO:0007669"/>
    <property type="project" value="TreeGrafter"/>
</dbReference>
<gene>
    <name evidence="11 16" type="primary">tdk</name>
    <name evidence="16" type="ORF">Mrose_01747</name>
</gene>
<evidence type="ECO:0000256" key="3">
    <source>
        <dbReference type="ARBA" id="ARBA00022490"/>
    </source>
</evidence>
<feature type="binding site" evidence="11">
    <location>
        <position position="208"/>
    </location>
    <ligand>
        <name>Zn(2+)</name>
        <dbReference type="ChEBI" id="CHEBI:29105"/>
    </ligand>
</feature>
<feature type="binding site" evidence="11">
    <location>
        <position position="211"/>
    </location>
    <ligand>
        <name>Zn(2+)</name>
        <dbReference type="ChEBI" id="CHEBI:29105"/>
    </ligand>
</feature>
<feature type="binding site" evidence="13">
    <location>
        <begin position="196"/>
        <end position="199"/>
    </location>
    <ligand>
        <name>substrate</name>
    </ligand>
</feature>
<dbReference type="HAMAP" id="MF_00124">
    <property type="entry name" value="Thymidine_kinase"/>
    <property type="match status" value="1"/>
</dbReference>
<dbReference type="SUPFAM" id="SSF52540">
    <property type="entry name" value="P-loop containing nucleoside triphosphate hydrolases"/>
    <property type="match status" value="1"/>
</dbReference>
<evidence type="ECO:0000256" key="15">
    <source>
        <dbReference type="RuleBase" id="RU004165"/>
    </source>
</evidence>
<keyword evidence="9 11" id="KW-0862">Zinc</keyword>
<dbReference type="EC" id="2.7.1.21" evidence="2 11"/>
<dbReference type="InterPro" id="IPR020633">
    <property type="entry name" value="Thymidine_kinase_CS"/>
</dbReference>
<keyword evidence="17" id="KW-1185">Reference proteome</keyword>
<dbReference type="AlphaFoldDB" id="A0A399EW51"/>
<dbReference type="Proteomes" id="UP000265341">
    <property type="component" value="Unassembled WGS sequence"/>
</dbReference>
<keyword evidence="3 11" id="KW-0963">Cytoplasm</keyword>
<dbReference type="GO" id="GO:0004797">
    <property type="term" value="F:thymidine kinase activity"/>
    <property type="evidence" value="ECO:0007669"/>
    <property type="project" value="UniProtKB-UniRule"/>
</dbReference>
<comment type="catalytic activity">
    <reaction evidence="11 14">
        <text>thymidine + ATP = dTMP + ADP + H(+)</text>
        <dbReference type="Rhea" id="RHEA:19129"/>
        <dbReference type="ChEBI" id="CHEBI:15378"/>
        <dbReference type="ChEBI" id="CHEBI:17748"/>
        <dbReference type="ChEBI" id="CHEBI:30616"/>
        <dbReference type="ChEBI" id="CHEBI:63528"/>
        <dbReference type="ChEBI" id="CHEBI:456216"/>
        <dbReference type="EC" id="2.7.1.21"/>
    </reaction>
</comment>
<dbReference type="EMBL" id="QWLA01000029">
    <property type="protein sequence ID" value="RIH86461.1"/>
    <property type="molecule type" value="Genomic_DNA"/>
</dbReference>
<dbReference type="FunFam" id="3.30.60.20:FF:000026">
    <property type="entry name" value="Thymidine kinase"/>
    <property type="match status" value="1"/>
</dbReference>